<dbReference type="Pfam" id="PF03050">
    <property type="entry name" value="DDE_Tnp_IS66"/>
    <property type="match status" value="1"/>
</dbReference>
<dbReference type="Proteomes" id="UP000031278">
    <property type="component" value="Unassembled WGS sequence"/>
</dbReference>
<evidence type="ECO:0000259" key="2">
    <source>
        <dbReference type="Pfam" id="PF13005"/>
    </source>
</evidence>
<dbReference type="InterPro" id="IPR024474">
    <property type="entry name" value="Znf_dom_IS66"/>
</dbReference>
<dbReference type="InterPro" id="IPR024463">
    <property type="entry name" value="Transposase_TnpC_homeodom"/>
</dbReference>
<dbReference type="PANTHER" id="PTHR33678">
    <property type="entry name" value="BLL1576 PROTEIN"/>
    <property type="match status" value="1"/>
</dbReference>
<dbReference type="AlphaFoldDB" id="A0A0B9G811"/>
<dbReference type="EMBL" id="JWLZ01000045">
    <property type="protein sequence ID" value="KHT64823.1"/>
    <property type="molecule type" value="Genomic_DNA"/>
</dbReference>
<feature type="domain" description="Transposase IS66 C-terminal" evidence="4">
    <location>
        <begin position="469"/>
        <end position="507"/>
    </location>
</feature>
<evidence type="ECO:0000313" key="5">
    <source>
        <dbReference type="EMBL" id="KHT64823.1"/>
    </source>
</evidence>
<dbReference type="InterPro" id="IPR039552">
    <property type="entry name" value="IS66_C"/>
</dbReference>
<gene>
    <name evidence="5" type="ORF">RJ45_04395</name>
</gene>
<name>A0A0B9G811_9GAMM</name>
<accession>A0A0B9G811</accession>
<organism evidence="5 6">
    <name type="scientific">Photobacterium gaetbulicola</name>
    <dbReference type="NCBI Taxonomy" id="1295392"/>
    <lineage>
        <taxon>Bacteria</taxon>
        <taxon>Pseudomonadati</taxon>
        <taxon>Pseudomonadota</taxon>
        <taxon>Gammaproteobacteria</taxon>
        <taxon>Vibrionales</taxon>
        <taxon>Vibrionaceae</taxon>
        <taxon>Photobacterium</taxon>
    </lineage>
</organism>
<dbReference type="RefSeq" id="WP_039458652.1">
    <property type="nucleotide sequence ID" value="NZ_JWLZ01000045.1"/>
</dbReference>
<reference evidence="5 6" key="1">
    <citation type="submission" date="2014-12" db="EMBL/GenBank/DDBJ databases">
        <title>Genome sequencing of Photobacterium gaetbulicola AD005a.</title>
        <authorList>
            <person name="Adrian T.G.S."/>
            <person name="Chan K.G."/>
        </authorList>
    </citation>
    <scope>NUCLEOTIDE SEQUENCE [LARGE SCALE GENOMIC DNA]</scope>
    <source>
        <strain evidence="5 6">AD005a</strain>
    </source>
</reference>
<dbReference type="Pfam" id="PF13007">
    <property type="entry name" value="LZ_Tnp_IS66"/>
    <property type="match status" value="1"/>
</dbReference>
<evidence type="ECO:0008006" key="7">
    <source>
        <dbReference type="Google" id="ProtNLM"/>
    </source>
</evidence>
<comment type="caution">
    <text evidence="5">The sequence shown here is derived from an EMBL/GenBank/DDBJ whole genome shotgun (WGS) entry which is preliminary data.</text>
</comment>
<dbReference type="InterPro" id="IPR004291">
    <property type="entry name" value="Transposase_IS66_central"/>
</dbReference>
<sequence length="513" mass="57976">MQKELDKPTGITPEIQAYIDSLVQNVSQEISQKYESRIAEMWEQFRLAQAKRYLPQSEKFPAQGCLFNEAESLIDSGPSDDEPEMETVTYTRKRGRKPINPDLPREVIEYDLPVDEKTCPCCQGKLHTIGVETSEQLEIIPKQVKVLRHERKKYACRHCENHGEGSKIITASMPRQPLPGSIATAGTLATVAVSKYADGLPLYRIEKELARVGVDIQRTTLANWMIKTAELLSPIYQAMRRALLKEQVIHGDETTLQVLKEPGKKAQSKSYLWAYSSPEQSTSPVVLFEYQSGRAHTYPKVFLDGYEGTIMTDGYSAWRMLDKVTHLGCWAHARRKFKDALDLSPKKAGQAKQALSYIQKLYAIEKKAQSLSTAERHAMRRKESIPILESFHSWLNKAAAKLLPQSPMGKAVSYALKQWAYLEKYVDDGEYPIDNNRVERDIRPVATGRKAWLFADTQSGANASATLFSIMLSCRANGVEPYAYLRHVLTELPQREEGSDVSDLLPYSNTPVQ</sequence>
<evidence type="ECO:0000259" key="4">
    <source>
        <dbReference type="Pfam" id="PF13817"/>
    </source>
</evidence>
<proteinExistence type="predicted"/>
<feature type="domain" description="Transposase TnpC homeodomain" evidence="3">
    <location>
        <begin position="42"/>
        <end position="108"/>
    </location>
</feature>
<feature type="domain" description="Transposase IS66 central" evidence="1">
    <location>
        <begin position="181"/>
        <end position="462"/>
    </location>
</feature>
<evidence type="ECO:0000313" key="6">
    <source>
        <dbReference type="Proteomes" id="UP000031278"/>
    </source>
</evidence>
<dbReference type="PANTHER" id="PTHR33678:SF1">
    <property type="entry name" value="BLL1576 PROTEIN"/>
    <property type="match status" value="1"/>
</dbReference>
<dbReference type="InterPro" id="IPR052344">
    <property type="entry name" value="Transposase-related"/>
</dbReference>
<evidence type="ECO:0000259" key="3">
    <source>
        <dbReference type="Pfam" id="PF13007"/>
    </source>
</evidence>
<dbReference type="Pfam" id="PF13005">
    <property type="entry name" value="zf-IS66"/>
    <property type="match status" value="1"/>
</dbReference>
<protein>
    <recommendedName>
        <fullName evidence="7">Transposase</fullName>
    </recommendedName>
</protein>
<dbReference type="NCBIfam" id="NF033517">
    <property type="entry name" value="transpos_IS66"/>
    <property type="match status" value="1"/>
</dbReference>
<feature type="domain" description="Transposase IS66 zinc-finger binding" evidence="2">
    <location>
        <begin position="116"/>
        <end position="160"/>
    </location>
</feature>
<dbReference type="Pfam" id="PF13817">
    <property type="entry name" value="DDE_Tnp_IS66_C"/>
    <property type="match status" value="1"/>
</dbReference>
<evidence type="ECO:0000259" key="1">
    <source>
        <dbReference type="Pfam" id="PF03050"/>
    </source>
</evidence>